<dbReference type="SMART" id="SM00448">
    <property type="entry name" value="REC"/>
    <property type="match status" value="1"/>
</dbReference>
<dbReference type="GO" id="GO:0032993">
    <property type="term" value="C:protein-DNA complex"/>
    <property type="evidence" value="ECO:0007669"/>
    <property type="project" value="TreeGrafter"/>
</dbReference>
<dbReference type="EMBL" id="LNTC01000306">
    <property type="protein sequence ID" value="OQR40623.1"/>
    <property type="molecule type" value="Genomic_DNA"/>
</dbReference>
<evidence type="ECO:0000313" key="11">
    <source>
        <dbReference type="Proteomes" id="UP000192599"/>
    </source>
</evidence>
<dbReference type="Proteomes" id="UP000192599">
    <property type="component" value="Unassembled WGS sequence"/>
</dbReference>
<dbReference type="GO" id="GO:0000156">
    <property type="term" value="F:phosphorelay response regulator activity"/>
    <property type="evidence" value="ECO:0007669"/>
    <property type="project" value="TreeGrafter"/>
</dbReference>
<protein>
    <recommendedName>
        <fullName evidence="12">DNA-binding response regulator</fullName>
    </recommendedName>
</protein>
<keyword evidence="4 7" id="KW-0238">DNA-binding</keyword>
<dbReference type="SUPFAM" id="SSF52172">
    <property type="entry name" value="CheY-like"/>
    <property type="match status" value="1"/>
</dbReference>
<comment type="caution">
    <text evidence="10">The sequence shown here is derived from an EMBL/GenBank/DDBJ whole genome shotgun (WGS) entry which is preliminary data.</text>
</comment>
<dbReference type="InterPro" id="IPR001867">
    <property type="entry name" value="OmpR/PhoB-type_DNA-bd"/>
</dbReference>
<gene>
    <name evidence="10" type="ORF">AS859_10600</name>
</gene>
<keyword evidence="1 6" id="KW-0597">Phosphoprotein</keyword>
<dbReference type="GO" id="GO:0000976">
    <property type="term" value="F:transcription cis-regulatory region binding"/>
    <property type="evidence" value="ECO:0007669"/>
    <property type="project" value="TreeGrafter"/>
</dbReference>
<organism evidence="10 11">
    <name type="scientific">Aliarcobacter cryaerophilus</name>
    <dbReference type="NCBI Taxonomy" id="28198"/>
    <lineage>
        <taxon>Bacteria</taxon>
        <taxon>Pseudomonadati</taxon>
        <taxon>Campylobacterota</taxon>
        <taxon>Epsilonproteobacteria</taxon>
        <taxon>Campylobacterales</taxon>
        <taxon>Arcobacteraceae</taxon>
        <taxon>Aliarcobacter</taxon>
    </lineage>
</organism>
<name>A0A1V9V9Q4_9BACT</name>
<evidence type="ECO:0000256" key="3">
    <source>
        <dbReference type="ARBA" id="ARBA00023015"/>
    </source>
</evidence>
<evidence type="ECO:0000259" key="9">
    <source>
        <dbReference type="PROSITE" id="PS51755"/>
    </source>
</evidence>
<dbReference type="PROSITE" id="PS51755">
    <property type="entry name" value="OMPR_PHOB"/>
    <property type="match status" value="1"/>
</dbReference>
<dbReference type="PANTHER" id="PTHR48111">
    <property type="entry name" value="REGULATOR OF RPOS"/>
    <property type="match status" value="1"/>
</dbReference>
<dbReference type="InterPro" id="IPR036388">
    <property type="entry name" value="WH-like_DNA-bd_sf"/>
</dbReference>
<dbReference type="AlphaFoldDB" id="A0A1V9V9Q4"/>
<dbReference type="InterPro" id="IPR039420">
    <property type="entry name" value="WalR-like"/>
</dbReference>
<accession>A0A1V9V9Q4</accession>
<evidence type="ECO:0000256" key="4">
    <source>
        <dbReference type="ARBA" id="ARBA00023125"/>
    </source>
</evidence>
<evidence type="ECO:0000259" key="8">
    <source>
        <dbReference type="PROSITE" id="PS50110"/>
    </source>
</evidence>
<sequence>MAIDSFDDGLKAYENISTYYDLYIFDINVPNVDGLFLLEHIKKINQNSKVIIISANINITKLKEAYKKGCDDYLKKPFDLEELLLKVGKYNQNINRVYLNSECFFDIKEKRLFVDNTEVGLTTVEAKLLLLLILNQGKSIEQTQIEEFVHDGVSKTSNSTRSAIKRLKKKLPENIIHNSFNEGYFIKI</sequence>
<dbReference type="GO" id="GO:0005829">
    <property type="term" value="C:cytosol"/>
    <property type="evidence" value="ECO:0007669"/>
    <property type="project" value="TreeGrafter"/>
</dbReference>
<feature type="domain" description="Response regulatory" evidence="8">
    <location>
        <begin position="1"/>
        <end position="91"/>
    </location>
</feature>
<evidence type="ECO:0000256" key="5">
    <source>
        <dbReference type="ARBA" id="ARBA00023163"/>
    </source>
</evidence>
<dbReference type="Gene3D" id="1.10.10.10">
    <property type="entry name" value="Winged helix-like DNA-binding domain superfamily/Winged helix DNA-binding domain"/>
    <property type="match status" value="1"/>
</dbReference>
<feature type="DNA-binding region" description="OmpR/PhoB-type" evidence="7">
    <location>
        <begin position="95"/>
        <end position="188"/>
    </location>
</feature>
<dbReference type="PANTHER" id="PTHR48111:SF1">
    <property type="entry name" value="TWO-COMPONENT RESPONSE REGULATOR ORR33"/>
    <property type="match status" value="1"/>
</dbReference>
<dbReference type="PROSITE" id="PS50110">
    <property type="entry name" value="RESPONSE_REGULATORY"/>
    <property type="match status" value="1"/>
</dbReference>
<feature type="domain" description="OmpR/PhoB-type" evidence="9">
    <location>
        <begin position="95"/>
        <end position="188"/>
    </location>
</feature>
<evidence type="ECO:0000313" key="10">
    <source>
        <dbReference type="EMBL" id="OQR40623.1"/>
    </source>
</evidence>
<dbReference type="Pfam" id="PF00486">
    <property type="entry name" value="Trans_reg_C"/>
    <property type="match status" value="1"/>
</dbReference>
<keyword evidence="5" id="KW-0804">Transcription</keyword>
<evidence type="ECO:0000256" key="2">
    <source>
        <dbReference type="ARBA" id="ARBA00023012"/>
    </source>
</evidence>
<proteinExistence type="predicted"/>
<dbReference type="SMART" id="SM00862">
    <property type="entry name" value="Trans_reg_C"/>
    <property type="match status" value="1"/>
</dbReference>
<dbReference type="Pfam" id="PF00072">
    <property type="entry name" value="Response_reg"/>
    <property type="match status" value="1"/>
</dbReference>
<evidence type="ECO:0000256" key="1">
    <source>
        <dbReference type="ARBA" id="ARBA00022553"/>
    </source>
</evidence>
<dbReference type="InterPro" id="IPR001789">
    <property type="entry name" value="Sig_transdc_resp-reg_receiver"/>
</dbReference>
<keyword evidence="3" id="KW-0805">Transcription regulation</keyword>
<feature type="modified residue" description="4-aspartylphosphate" evidence="6">
    <location>
        <position position="26"/>
    </location>
</feature>
<dbReference type="InterPro" id="IPR011006">
    <property type="entry name" value="CheY-like_superfamily"/>
</dbReference>
<keyword evidence="2" id="KW-0902">Two-component regulatory system</keyword>
<dbReference type="GO" id="GO:0006355">
    <property type="term" value="P:regulation of DNA-templated transcription"/>
    <property type="evidence" value="ECO:0007669"/>
    <property type="project" value="InterPro"/>
</dbReference>
<dbReference type="Gene3D" id="3.40.50.2300">
    <property type="match status" value="1"/>
</dbReference>
<evidence type="ECO:0008006" key="12">
    <source>
        <dbReference type="Google" id="ProtNLM"/>
    </source>
</evidence>
<evidence type="ECO:0000256" key="7">
    <source>
        <dbReference type="PROSITE-ProRule" id="PRU01091"/>
    </source>
</evidence>
<dbReference type="CDD" id="cd00156">
    <property type="entry name" value="REC"/>
    <property type="match status" value="1"/>
</dbReference>
<reference evidence="10 11" key="1">
    <citation type="submission" date="2017-04" db="EMBL/GenBank/DDBJ databases">
        <title>Accumulation and expression of multiple antibiotic resistance genes in Arcobacter cryaerophilus that thrives in sewage.</title>
        <authorList>
            <person name="Millar J.A."/>
            <person name="Raghavan R."/>
        </authorList>
    </citation>
    <scope>NUCLEOTIDE SEQUENCE [LARGE SCALE GENOMIC DNA]</scope>
    <source>
        <strain evidence="10 11">AZT-1</strain>
    </source>
</reference>
<evidence type="ECO:0000256" key="6">
    <source>
        <dbReference type="PROSITE-ProRule" id="PRU00169"/>
    </source>
</evidence>